<dbReference type="Proteomes" id="UP000623461">
    <property type="component" value="Unassembled WGS sequence"/>
</dbReference>
<proteinExistence type="predicted"/>
<dbReference type="NCBIfam" id="NF033634">
    <property type="entry name" value="SLATT_1"/>
    <property type="match status" value="1"/>
</dbReference>
<evidence type="ECO:0000256" key="1">
    <source>
        <dbReference type="SAM" id="Phobius"/>
    </source>
</evidence>
<dbReference type="Pfam" id="PF14015">
    <property type="entry name" value="DUF4231"/>
    <property type="match status" value="1"/>
</dbReference>
<dbReference type="EMBL" id="BMNZ01000002">
    <property type="protein sequence ID" value="GGM89104.1"/>
    <property type="molecule type" value="Genomic_DNA"/>
</dbReference>
<protein>
    <recommendedName>
        <fullName evidence="4">DUF4231 domain-containing protein</fullName>
    </recommendedName>
</protein>
<feature type="transmembrane region" description="Helical" evidence="1">
    <location>
        <begin position="52"/>
        <end position="84"/>
    </location>
</feature>
<dbReference type="RefSeq" id="WP_030201123.1">
    <property type="nucleotide sequence ID" value="NZ_BMNZ01000002.1"/>
</dbReference>
<reference evidence="3" key="1">
    <citation type="journal article" date="2019" name="Int. J. Syst. Evol. Microbiol.">
        <title>The Global Catalogue of Microorganisms (GCM) 10K type strain sequencing project: providing services to taxonomists for standard genome sequencing and annotation.</title>
        <authorList>
            <consortium name="The Broad Institute Genomics Platform"/>
            <consortium name="The Broad Institute Genome Sequencing Center for Infectious Disease"/>
            <person name="Wu L."/>
            <person name="Ma J."/>
        </authorList>
    </citation>
    <scope>NUCLEOTIDE SEQUENCE [LARGE SCALE GENOMIC DNA]</scope>
    <source>
        <strain evidence="3">JCM 1365</strain>
    </source>
</reference>
<keyword evidence="1" id="KW-0472">Membrane</keyword>
<sequence length="162" mass="17223">MGTNPGWMSDELPDPADPELSGSAVWAAYRDQFASYSSGATTNRLSYQVARIVSLAAAAAVTVSAGLSATAWVTASLGALIVVLEGLQQLFQWHENWIAYRTATETMRQHAIDFVAGVAPYDSAEARDRLAHLAVLRRDVALRESGVWAGRMRSAGGRGGGA</sequence>
<comment type="caution">
    <text evidence="2">The sequence shown here is derived from an EMBL/GenBank/DDBJ whole genome shotgun (WGS) entry which is preliminary data.</text>
</comment>
<evidence type="ECO:0000313" key="3">
    <source>
        <dbReference type="Proteomes" id="UP000623461"/>
    </source>
</evidence>
<gene>
    <name evidence="2" type="ORF">GCM10009721_12830</name>
</gene>
<evidence type="ECO:0000313" key="2">
    <source>
        <dbReference type="EMBL" id="GGM89104.1"/>
    </source>
</evidence>
<keyword evidence="3" id="KW-1185">Reference proteome</keyword>
<keyword evidence="1" id="KW-0812">Transmembrane</keyword>
<dbReference type="InterPro" id="IPR025325">
    <property type="entry name" value="DUF4231"/>
</dbReference>
<organism evidence="2 3">
    <name type="scientific">Terrabacter tumescens</name>
    <dbReference type="NCBI Taxonomy" id="60443"/>
    <lineage>
        <taxon>Bacteria</taxon>
        <taxon>Bacillati</taxon>
        <taxon>Actinomycetota</taxon>
        <taxon>Actinomycetes</taxon>
        <taxon>Micrococcales</taxon>
        <taxon>Intrasporangiaceae</taxon>
        <taxon>Terrabacter</taxon>
    </lineage>
</organism>
<evidence type="ECO:0008006" key="4">
    <source>
        <dbReference type="Google" id="ProtNLM"/>
    </source>
</evidence>
<accession>A0ABQ2HS14</accession>
<name>A0ABQ2HS14_9MICO</name>
<keyword evidence="1" id="KW-1133">Transmembrane helix</keyword>